<proteinExistence type="predicted"/>
<dbReference type="Gene3D" id="3.40.50.1440">
    <property type="entry name" value="Tubulin/FtsZ, GTPase domain"/>
    <property type="match status" value="1"/>
</dbReference>
<accession>A0A4D8RAP8</accession>
<evidence type="ECO:0008006" key="3">
    <source>
        <dbReference type="Google" id="ProtNLM"/>
    </source>
</evidence>
<keyword evidence="1" id="KW-0614">Plasmid</keyword>
<dbReference type="RefSeq" id="WP_137141742.1">
    <property type="nucleotide sequence ID" value="NZ_CP032346.1"/>
</dbReference>
<sequence>MSIDTQFVKRFPALVIGLGGTGVRTLRYLRWQAENGSDSGLRRMYADGHLQLLAIDTDWKANREEELDEHVVPRASSFREGGANAFERRLPTIEPIITIGTDAIVRSVDALRQSPRRSAGMPGAAESRDDESPVPAITEWLPSLNLEALNEMSLGQARYEGAGQWRPLGRIGLFTEARTIYDKLRDCHQKVRSVTERAKPVRVHLVCSLSGGTGAGIFWDVALMMRNIDPECELTGSFLMADPFIASDRAERVEVNAYAALKELSVYKNWRLRPDEIFKVRYPIGREGMTVQARRGDSSVFKFTYLYQSFMPEGEPAVIPDLAATTIRMSCFRMAENILAQLRHDVRAKLDEAADNDKTDVKSALRYRERGFVFSTSAVTSLALAETGEMARTLEAAILNRLIDDIGTRRPIRECRPIKLDLLHAIPTASGGVPGPELPGTPGGQLFGEERTLRRLETASLVGLWRTAAVAGGPPQSCARIAGMRKALDAMQGRIAELTIRQKKPDELRENARELYDLVDEALRQPWAAAIGMPGWSSELGVAAIKAELDPIDLCTAELDEFWTPLARALAALGDGLERDTAVLDDEGLTLLRAAVKELDDRPPPDDCDAVTLTAPPSLIQMRIALGIVNEGRDAALIHHQETYGSGPLHIIMGTFRERLDAGLADAARQVLDPASWSGRVEQYLYRNRERLAGDIRRVLEVHDRNHRLLTDRGDDLRTYGVQVLRDPFIQINRHAERFDRMIAPLPDSLHALLNDSLPDRIEALLGDLNQLFVRDALREEWKVRTHFQDSASRRAVWKALMKDVVAATKHRQDPQDAPTSPLVHVLAELLDRHFLRPGGAGHRMDAIRDKTEFEHLKALARLYANGFVRFWSEQEAFIIARLNGDKGLEELIARCRSAVFSKGSVAPTIQQAKLVIGKPQISRSLSLARGESDRNALMNRLKTAAQKVLNITPTFTEEASPVPIIYYEELYRPGAEISGIQRYHRRYRESDDRFRSLYHFQRGGEALENLIPDELSPDAVLCGNRGCTFDLSRLPDRDALICPGCGGPILNRCGNPSCEVDDLTSRFPSGAFGTNGRPMVRQCPECKGELKTYWWFCKEAAHGQRPISMRETNCPQCLDDYAAGRRPLSQVQIRHDRDPFDCPGCVSHRLPPQKRTRVPGALRRFFYDGVSGSERHEFDRLIEEHHLPEIRCPSADAPDHLLFPALEMKEDSRKWLDHVHRTKGMFSAEQGVPQTRFSCFHCGYPVPVAEAEQASTGKPVACRRCLRLLQPCPYCSSSDGTLLRPMPSPIGAPRCPRCTNLMLRNREKHHPYAAEGLVRPGFCRNLFSCDAGARPWSTAAEYDHGDCRACVGGGHVPLLPFDQLLRHVNDCPVCLTLLGRCEDNRFQELTRVGLMSHFIGRPPEKLPQYCMICGCQPRQVLLWMKSSDYFSGGGNAITAESQEKLSKFYNGPDSVPQIPADFGMEILESLLGNETERHLYEKLTKLEFIRDGQYDLPTIETQIGSLFRGSHISARMVRCKLKAMVLMSEEVRSREQAFILEEAGSF</sequence>
<dbReference type="InterPro" id="IPR036525">
    <property type="entry name" value="Tubulin/FtsZ_GTPase_sf"/>
</dbReference>
<protein>
    <recommendedName>
        <fullName evidence="3">Tubulin-like protein</fullName>
    </recommendedName>
</protein>
<dbReference type="EMBL" id="CP032346">
    <property type="protein sequence ID" value="QCO17646.1"/>
    <property type="molecule type" value="Genomic_DNA"/>
</dbReference>
<dbReference type="SUPFAM" id="SSF52490">
    <property type="entry name" value="Tubulin nucleotide-binding domain-like"/>
    <property type="match status" value="1"/>
</dbReference>
<geneLocation type="plasmid" evidence="1">
    <name>p1</name>
</geneLocation>
<dbReference type="Pfam" id="PF13809">
    <property type="entry name" value="Tubulin_2"/>
    <property type="match status" value="1"/>
</dbReference>
<name>A0A4D8RAP8_AZOBR</name>
<evidence type="ECO:0000313" key="2">
    <source>
        <dbReference type="Proteomes" id="UP000298693"/>
    </source>
</evidence>
<evidence type="ECO:0000313" key="1">
    <source>
        <dbReference type="EMBL" id="QCO17646.1"/>
    </source>
</evidence>
<dbReference type="InterPro" id="IPR025904">
    <property type="entry name" value="Tubulin-like"/>
</dbReference>
<dbReference type="Proteomes" id="UP000298693">
    <property type="component" value="Plasmid p1"/>
</dbReference>
<gene>
    <name evidence="1" type="ORF">D3869_20845</name>
</gene>
<reference evidence="1 2" key="1">
    <citation type="submission" date="2018-09" db="EMBL/GenBank/DDBJ databases">
        <title>Whole genome based analysis of evolution and adaptive divergence in Indian and Brazilian strains of Azospirillum brasilense.</title>
        <authorList>
            <person name="Singh C."/>
            <person name="Tripathi A.K."/>
        </authorList>
    </citation>
    <scope>NUCLEOTIDE SEQUENCE [LARGE SCALE GENOMIC DNA]</scope>
    <source>
        <strain evidence="1 2">MTCC4039</strain>
        <plasmid evidence="1 2">p1</plasmid>
    </source>
</reference>
<organism evidence="1 2">
    <name type="scientific">Azospirillum brasilense</name>
    <dbReference type="NCBI Taxonomy" id="192"/>
    <lineage>
        <taxon>Bacteria</taxon>
        <taxon>Pseudomonadati</taxon>
        <taxon>Pseudomonadota</taxon>
        <taxon>Alphaproteobacteria</taxon>
        <taxon>Rhodospirillales</taxon>
        <taxon>Azospirillaceae</taxon>
        <taxon>Azospirillum</taxon>
    </lineage>
</organism>